<evidence type="ECO:0000313" key="10">
    <source>
        <dbReference type="Proteomes" id="UP000028681"/>
    </source>
</evidence>
<evidence type="ECO:0000256" key="4">
    <source>
        <dbReference type="ARBA" id="ARBA00022475"/>
    </source>
</evidence>
<name>A0A076LSI8_9GAMM</name>
<dbReference type="Pfam" id="PF03606">
    <property type="entry name" value="DcuC"/>
    <property type="match status" value="1"/>
</dbReference>
<reference evidence="9 10" key="1">
    <citation type="journal article" date="2012" name="PLoS ONE">
        <title>Edwardsiella comparative phylogenomics reveal the new intra/inter-species taxonomic relationships, virulence evolution and niche adaptation mechanisms.</title>
        <authorList>
            <person name="Yang M."/>
            <person name="Lv Y."/>
            <person name="Xiao J."/>
            <person name="Wu H."/>
            <person name="Zheng H."/>
            <person name="Liu Q."/>
            <person name="Zhang Y."/>
            <person name="Wang Q."/>
        </authorList>
    </citation>
    <scope>NUCLEOTIDE SEQUENCE [LARGE SCALE GENOMIC DNA]</scope>
    <source>
        <strain evidence="10">080813</strain>
    </source>
</reference>
<evidence type="ECO:0000256" key="8">
    <source>
        <dbReference type="SAM" id="Phobius"/>
    </source>
</evidence>
<feature type="transmembrane region" description="Helical" evidence="8">
    <location>
        <begin position="405"/>
        <end position="423"/>
    </location>
</feature>
<comment type="subcellular location">
    <subcellularLocation>
        <location evidence="1">Cell membrane</location>
        <topology evidence="1">Multi-pass membrane protein</topology>
    </subcellularLocation>
</comment>
<dbReference type="GeneID" id="33940677"/>
<evidence type="ECO:0000256" key="2">
    <source>
        <dbReference type="ARBA" id="ARBA00005275"/>
    </source>
</evidence>
<dbReference type="HOGENOM" id="CLU_030262_3_2_6"/>
<evidence type="ECO:0000256" key="7">
    <source>
        <dbReference type="ARBA" id="ARBA00023136"/>
    </source>
</evidence>
<comment type="similarity">
    <text evidence="2">Belongs to the DcuC/DcuD transporter (TC 2.A.61) family.</text>
</comment>
<dbReference type="Proteomes" id="UP000028681">
    <property type="component" value="Chromosome"/>
</dbReference>
<dbReference type="RefSeq" id="WP_034164390.1">
    <property type="nucleotide sequence ID" value="NZ_CP006664.1"/>
</dbReference>
<dbReference type="AlphaFoldDB" id="A0A076LSI8"/>
<dbReference type="GO" id="GO:0005886">
    <property type="term" value="C:plasma membrane"/>
    <property type="evidence" value="ECO:0007669"/>
    <property type="project" value="UniProtKB-SubCell"/>
</dbReference>
<feature type="transmembrane region" description="Helical" evidence="8">
    <location>
        <begin position="345"/>
        <end position="367"/>
    </location>
</feature>
<evidence type="ECO:0000313" key="9">
    <source>
        <dbReference type="EMBL" id="AIJ09627.1"/>
    </source>
</evidence>
<feature type="transmembrane region" description="Helical" evidence="8">
    <location>
        <begin position="244"/>
        <end position="264"/>
    </location>
</feature>
<sequence>MLTLFIAVLVVILVIYGLLKGAVPQAVLLLGGVALLFFTALLRDTPLMAAEQSANWRYFDIFYLISGVMSNRLAGIGLTIMTISGFARYMEHVGASHALFAIFERPLRRIRSPYLLLVLGFLLSQVLVLFIPSHSGLALLLMVTLYPIFIRCGVSKLSALGVIGCAQFIDHGPSGPVILAAELSGMDPVIYFVHHQLPVTLPIIAAVALSHYVVQRWWDRREAAAPPPEGRAAETASAPSRPPLCYALLPVLPLALIMAFSPLFASTVRISIVAAMLISILTAMLFELVRLRQPKRVLSSLMIFIEGMGKAFVLVVSLIICGEVFANGLIKIGAIDALTDGMHHAGFGVGTMVVIMSLMLALAAFLMGSGNAAFFPLAGIAPDIAGSLNIEVITLMLPMQIMTSFGRTVSPITAAIVAIAAIANVSPLQVVKRTAIPMVVAAAVNLALSLLRL</sequence>
<dbReference type="NCBIfam" id="NF037994">
    <property type="entry name" value="DcuC_1"/>
    <property type="match status" value="1"/>
</dbReference>
<keyword evidence="5 8" id="KW-0812">Transmembrane</keyword>
<feature type="transmembrane region" description="Helical" evidence="8">
    <location>
        <begin position="301"/>
        <end position="325"/>
    </location>
</feature>
<accession>A0A076LSI8</accession>
<keyword evidence="3" id="KW-0813">Transport</keyword>
<evidence type="ECO:0000256" key="5">
    <source>
        <dbReference type="ARBA" id="ARBA00022692"/>
    </source>
</evidence>
<keyword evidence="6 8" id="KW-1133">Transmembrane helix</keyword>
<organism evidence="9 10">
    <name type="scientific">Edwardsiella anguillarum ET080813</name>
    <dbReference type="NCBI Taxonomy" id="667120"/>
    <lineage>
        <taxon>Bacteria</taxon>
        <taxon>Pseudomonadati</taxon>
        <taxon>Pseudomonadota</taxon>
        <taxon>Gammaproteobacteria</taxon>
        <taxon>Enterobacterales</taxon>
        <taxon>Hafniaceae</taxon>
        <taxon>Edwardsiella</taxon>
    </lineage>
</organism>
<keyword evidence="7 8" id="KW-0472">Membrane</keyword>
<protein>
    <submittedName>
        <fullName evidence="9">Anaerobic C4-dicarboxylate transporter DcuC</fullName>
    </submittedName>
</protein>
<dbReference type="PANTHER" id="PTHR42002">
    <property type="entry name" value="ANAEROBIC C4-DICARBOXYLATE TRANSPORTER DCUC-RELATED"/>
    <property type="match status" value="1"/>
</dbReference>
<feature type="transmembrane region" description="Helical" evidence="8">
    <location>
        <begin position="189"/>
        <end position="214"/>
    </location>
</feature>
<dbReference type="GO" id="GO:0015556">
    <property type="term" value="F:C4-dicarboxylate transmembrane transporter activity"/>
    <property type="evidence" value="ECO:0007669"/>
    <property type="project" value="InterPro"/>
</dbReference>
<evidence type="ECO:0000256" key="1">
    <source>
        <dbReference type="ARBA" id="ARBA00004651"/>
    </source>
</evidence>
<feature type="transmembrane region" description="Helical" evidence="8">
    <location>
        <begin position="61"/>
        <end position="87"/>
    </location>
</feature>
<dbReference type="EMBL" id="CP006664">
    <property type="protein sequence ID" value="AIJ09627.1"/>
    <property type="molecule type" value="Genomic_DNA"/>
</dbReference>
<feature type="transmembrane region" description="Helical" evidence="8">
    <location>
        <begin position="27"/>
        <end position="49"/>
    </location>
</feature>
<keyword evidence="4" id="KW-1003">Cell membrane</keyword>
<proteinExistence type="inferred from homology"/>
<dbReference type="KEGG" id="ete:ETEE_3201"/>
<dbReference type="PANTHER" id="PTHR42002:SF2">
    <property type="entry name" value="ANAEROBIC C4-DICARBOXYLATE TRANSPORTER DCUC-RELATED"/>
    <property type="match status" value="1"/>
</dbReference>
<dbReference type="InterPro" id="IPR018385">
    <property type="entry name" value="C4_dicarb_anaerob_car-like"/>
</dbReference>
<feature type="transmembrane region" description="Helical" evidence="8">
    <location>
        <begin position="270"/>
        <end position="289"/>
    </location>
</feature>
<dbReference type="NCBIfam" id="TIGR00771">
    <property type="entry name" value="DcuC"/>
    <property type="match status" value="1"/>
</dbReference>
<feature type="transmembrane region" description="Helical" evidence="8">
    <location>
        <begin position="114"/>
        <end position="141"/>
    </location>
</feature>
<dbReference type="InterPro" id="IPR004669">
    <property type="entry name" value="C4_dicarb_anaerob_car"/>
</dbReference>
<evidence type="ECO:0000256" key="6">
    <source>
        <dbReference type="ARBA" id="ARBA00022989"/>
    </source>
</evidence>
<evidence type="ECO:0000256" key="3">
    <source>
        <dbReference type="ARBA" id="ARBA00022448"/>
    </source>
</evidence>
<gene>
    <name evidence="9" type="primary">dcuC</name>
    <name evidence="9" type="ORF">ETEE_3201</name>
</gene>